<accession>A0A5S9MBM4</accession>
<reference evidence="1 2" key="1">
    <citation type="submission" date="2019-12" db="EMBL/GenBank/DDBJ databases">
        <title>Full genome sequence of a Bacillus safensis strain isolated from commercially available natto in Indonesia.</title>
        <authorList>
            <person name="Yoshida M."/>
            <person name="Uomi M."/>
            <person name="Waturangi D."/>
            <person name="Ekaputri J.J."/>
            <person name="Setiamarga D.H.E."/>
        </authorList>
    </citation>
    <scope>NUCLEOTIDE SEQUENCE [LARGE SCALE GENOMIC DNA]</scope>
    <source>
        <strain evidence="1 2">IDN1</strain>
    </source>
</reference>
<evidence type="ECO:0000313" key="2">
    <source>
        <dbReference type="Proteomes" id="UP000464658"/>
    </source>
</evidence>
<sequence>MKNHDISNSCGYKKQFWDWKCYGPEDIAFYVEIGWINKEDYQEITGEQYEA</sequence>
<dbReference type="EMBL" id="AP021906">
    <property type="protein sequence ID" value="BBP90907.1"/>
    <property type="molecule type" value="Genomic_DNA"/>
</dbReference>
<evidence type="ECO:0008006" key="3">
    <source>
        <dbReference type="Google" id="ProtNLM"/>
    </source>
</evidence>
<dbReference type="NCBIfam" id="TIGR01669">
    <property type="entry name" value="phage_XkdX"/>
    <property type="match status" value="1"/>
</dbReference>
<name>A0A5S9MBM4_BACIA</name>
<organism evidence="1 2">
    <name type="scientific">Bacillus safensis</name>
    <dbReference type="NCBI Taxonomy" id="561879"/>
    <lineage>
        <taxon>Bacteria</taxon>
        <taxon>Bacillati</taxon>
        <taxon>Bacillota</taxon>
        <taxon>Bacilli</taxon>
        <taxon>Bacillales</taxon>
        <taxon>Bacillaceae</taxon>
        <taxon>Bacillus</taxon>
    </lineage>
</organism>
<dbReference type="Proteomes" id="UP000464658">
    <property type="component" value="Chromosome"/>
</dbReference>
<dbReference type="InterPro" id="IPR010022">
    <property type="entry name" value="XkdX"/>
</dbReference>
<proteinExistence type="predicted"/>
<evidence type="ECO:0000313" key="1">
    <source>
        <dbReference type="EMBL" id="BBP90907.1"/>
    </source>
</evidence>
<dbReference type="Pfam" id="PF09693">
    <property type="entry name" value="Phage_XkdX"/>
    <property type="match status" value="1"/>
</dbReference>
<gene>
    <name evidence="1" type="ORF">BsIDN1_45250</name>
</gene>
<protein>
    <recommendedName>
        <fullName evidence="3">XkdX family protein</fullName>
    </recommendedName>
</protein>
<dbReference type="AlphaFoldDB" id="A0A5S9MBM4"/>